<proteinExistence type="predicted"/>
<evidence type="ECO:0000313" key="2">
    <source>
        <dbReference type="EMBL" id="MBP0455909.1"/>
    </source>
</evidence>
<protein>
    <submittedName>
        <fullName evidence="2">CU044_5270 family protein</fullName>
    </submittedName>
</protein>
<evidence type="ECO:0000256" key="1">
    <source>
        <dbReference type="SAM" id="Phobius"/>
    </source>
</evidence>
<dbReference type="Proteomes" id="UP000670475">
    <property type="component" value="Unassembled WGS sequence"/>
</dbReference>
<dbReference type="RefSeq" id="WP_209337696.1">
    <property type="nucleotide sequence ID" value="NZ_JAGIQL010000001.1"/>
</dbReference>
<keyword evidence="1" id="KW-0812">Transmembrane</keyword>
<dbReference type="InterPro" id="IPR047789">
    <property type="entry name" value="CU044_5270-like"/>
</dbReference>
<comment type="caution">
    <text evidence="2">The sequence shown here is derived from an EMBL/GenBank/DDBJ whole genome shotgun (WGS) entry which is preliminary data.</text>
</comment>
<accession>A0A940M4E7</accession>
<evidence type="ECO:0000313" key="3">
    <source>
        <dbReference type="Proteomes" id="UP000670475"/>
    </source>
</evidence>
<name>A0A940M4E7_9ACTN</name>
<organism evidence="2 3">
    <name type="scientific">Streptomyces montanisoli</name>
    <dbReference type="NCBI Taxonomy" id="2798581"/>
    <lineage>
        <taxon>Bacteria</taxon>
        <taxon>Bacillati</taxon>
        <taxon>Actinomycetota</taxon>
        <taxon>Actinomycetes</taxon>
        <taxon>Kitasatosporales</taxon>
        <taxon>Streptomycetaceae</taxon>
        <taxon>Streptomyces</taxon>
    </lineage>
</organism>
<keyword evidence="1" id="KW-0472">Membrane</keyword>
<feature type="transmembrane region" description="Helical" evidence="1">
    <location>
        <begin position="70"/>
        <end position="90"/>
    </location>
</feature>
<keyword evidence="1" id="KW-1133">Transmembrane helix</keyword>
<keyword evidence="3" id="KW-1185">Reference proteome</keyword>
<reference evidence="2" key="1">
    <citation type="submission" date="2021-03" db="EMBL/GenBank/DDBJ databases">
        <title>Whole genome sequence of Streptomyces bomunensis MMS17-BM035.</title>
        <authorList>
            <person name="Lee J.H."/>
        </authorList>
    </citation>
    <scope>NUCLEOTIDE SEQUENCE</scope>
    <source>
        <strain evidence="2">MMS17-BM035</strain>
    </source>
</reference>
<sequence length="301" mass="31996">MSTYDVEETGMSEQQALMDFPGAEALRAAGRVEAPSADALARAMAAVEGAARREVREGVVVAPLRKRRRLLSVIALAAVAAGVAVAGVNLRAGDQHGTARAQSASVFLNNVAEVAATQPAGSGRYWKTRTDSMGAYISRSMDVTYTSASGKPFRKSHFPGWRLGSRTYDWNGLDALTTDPDQLLRRIENTTKASADEDEDAATLGFVQASTLLANAPAGPRLRSGVFKALADLRGVSVVGTVKDSIGRSGTELSFHGGVGTTEVIIDPRTSKLLELIEPWRSEKDQRRATYLSTGLTDSIG</sequence>
<gene>
    <name evidence="2" type="ORF">JFN87_00120</name>
</gene>
<dbReference type="AlphaFoldDB" id="A0A940M4E7"/>
<dbReference type="NCBIfam" id="NF038083">
    <property type="entry name" value="CU044_5270_fam"/>
    <property type="match status" value="1"/>
</dbReference>
<dbReference type="EMBL" id="JAGIQL010000001">
    <property type="protein sequence ID" value="MBP0455909.1"/>
    <property type="molecule type" value="Genomic_DNA"/>
</dbReference>